<keyword evidence="3 6" id="KW-0812">Transmembrane</keyword>
<evidence type="ECO:0000256" key="6">
    <source>
        <dbReference type="SAM" id="Phobius"/>
    </source>
</evidence>
<evidence type="ECO:0000256" key="5">
    <source>
        <dbReference type="ARBA" id="ARBA00023136"/>
    </source>
</evidence>
<keyword evidence="5 6" id="KW-0472">Membrane</keyword>
<dbReference type="GO" id="GO:0012505">
    <property type="term" value="C:endomembrane system"/>
    <property type="evidence" value="ECO:0007669"/>
    <property type="project" value="UniProtKB-SubCell"/>
</dbReference>
<dbReference type="PANTHER" id="PTHR23501:SF191">
    <property type="entry name" value="VACUOLAR BASIC AMINO ACID TRANSPORTER 4"/>
    <property type="match status" value="1"/>
</dbReference>
<dbReference type="PANTHER" id="PTHR23501">
    <property type="entry name" value="MAJOR FACILITATOR SUPERFAMILY"/>
    <property type="match status" value="1"/>
</dbReference>
<evidence type="ECO:0000256" key="4">
    <source>
        <dbReference type="ARBA" id="ARBA00022989"/>
    </source>
</evidence>
<feature type="transmembrane region" description="Helical" evidence="6">
    <location>
        <begin position="146"/>
        <end position="168"/>
    </location>
</feature>
<feature type="transmembrane region" description="Helical" evidence="6">
    <location>
        <begin position="210"/>
        <end position="232"/>
    </location>
</feature>
<keyword evidence="4 6" id="KW-1133">Transmembrane helix</keyword>
<dbReference type="GO" id="GO:0005886">
    <property type="term" value="C:plasma membrane"/>
    <property type="evidence" value="ECO:0007669"/>
    <property type="project" value="TreeGrafter"/>
</dbReference>
<dbReference type="Gene3D" id="1.20.1250.20">
    <property type="entry name" value="MFS general substrate transporter like domains"/>
    <property type="match status" value="2"/>
</dbReference>
<dbReference type="InterPro" id="IPR020846">
    <property type="entry name" value="MFS_dom"/>
</dbReference>
<feature type="transmembrane region" description="Helical" evidence="6">
    <location>
        <begin position="353"/>
        <end position="375"/>
    </location>
</feature>
<comment type="subcellular location">
    <subcellularLocation>
        <location evidence="1">Endomembrane system</location>
        <topology evidence="1">Multi-pass membrane protein</topology>
    </subcellularLocation>
</comment>
<dbReference type="GO" id="GO:0022857">
    <property type="term" value="F:transmembrane transporter activity"/>
    <property type="evidence" value="ECO:0007669"/>
    <property type="project" value="InterPro"/>
</dbReference>
<dbReference type="AlphaFoldDB" id="A0A9W8ZUX5"/>
<feature type="transmembrane region" description="Helical" evidence="6">
    <location>
        <begin position="253"/>
        <end position="272"/>
    </location>
</feature>
<dbReference type="InterPro" id="IPR011701">
    <property type="entry name" value="MFS"/>
</dbReference>
<gene>
    <name evidence="8" type="ORF">C8J55DRAFT_461645</name>
</gene>
<dbReference type="PROSITE" id="PS50850">
    <property type="entry name" value="MFS"/>
    <property type="match status" value="1"/>
</dbReference>
<keyword evidence="2" id="KW-0813">Transport</keyword>
<feature type="transmembrane region" description="Helical" evidence="6">
    <location>
        <begin position="284"/>
        <end position="305"/>
    </location>
</feature>
<evidence type="ECO:0000256" key="1">
    <source>
        <dbReference type="ARBA" id="ARBA00004127"/>
    </source>
</evidence>
<feature type="transmembrane region" description="Helical" evidence="6">
    <location>
        <begin position="90"/>
        <end position="110"/>
    </location>
</feature>
<feature type="transmembrane region" description="Helical" evidence="6">
    <location>
        <begin position="122"/>
        <end position="140"/>
    </location>
</feature>
<reference evidence="8" key="1">
    <citation type="submission" date="2022-08" db="EMBL/GenBank/DDBJ databases">
        <authorList>
            <consortium name="DOE Joint Genome Institute"/>
            <person name="Min B."/>
            <person name="Riley R."/>
            <person name="Sierra-Patev S."/>
            <person name="Naranjo-Ortiz M."/>
            <person name="Looney B."/>
            <person name="Konkel Z."/>
            <person name="Slot J.C."/>
            <person name="Sakamoto Y."/>
            <person name="Steenwyk J.L."/>
            <person name="Rokas A."/>
            <person name="Carro J."/>
            <person name="Camarero S."/>
            <person name="Ferreira P."/>
            <person name="Molpeceres G."/>
            <person name="Ruiz-Duenas F.J."/>
            <person name="Serrano A."/>
            <person name="Henrissat B."/>
            <person name="Drula E."/>
            <person name="Hughes K.W."/>
            <person name="Mata J.L."/>
            <person name="Ishikawa N.K."/>
            <person name="Vargas-Isla R."/>
            <person name="Ushijima S."/>
            <person name="Smith C.A."/>
            <person name="Ahrendt S."/>
            <person name="Andreopoulos W."/>
            <person name="He G."/>
            <person name="Labutti K."/>
            <person name="Lipzen A."/>
            <person name="Ng V."/>
            <person name="Sandor L."/>
            <person name="Barry K."/>
            <person name="Martinez A.T."/>
            <person name="Xiao Y."/>
            <person name="Gibbons J.G."/>
            <person name="Terashima K."/>
            <person name="Hibbett D.S."/>
            <person name="Grigoriev I.V."/>
        </authorList>
    </citation>
    <scope>NUCLEOTIDE SEQUENCE</scope>
    <source>
        <strain evidence="8">Sp2 HRB7682 ss15</strain>
    </source>
</reference>
<dbReference type="PRINTS" id="PR01036">
    <property type="entry name" value="TCRTETB"/>
</dbReference>
<comment type="caution">
    <text evidence="8">The sequence shown here is derived from an EMBL/GenBank/DDBJ whole genome shotgun (WGS) entry which is preliminary data.</text>
</comment>
<dbReference type="EMBL" id="JANVFS010000043">
    <property type="protein sequence ID" value="KAJ4466859.1"/>
    <property type="molecule type" value="Genomic_DNA"/>
</dbReference>
<dbReference type="Pfam" id="PF07690">
    <property type="entry name" value="MFS_1"/>
    <property type="match status" value="1"/>
</dbReference>
<dbReference type="Proteomes" id="UP001150238">
    <property type="component" value="Unassembled WGS sequence"/>
</dbReference>
<evidence type="ECO:0000259" key="7">
    <source>
        <dbReference type="PROSITE" id="PS50850"/>
    </source>
</evidence>
<name>A0A9W8ZUX5_9AGAR</name>
<organism evidence="8 9">
    <name type="scientific">Lentinula lateritia</name>
    <dbReference type="NCBI Taxonomy" id="40482"/>
    <lineage>
        <taxon>Eukaryota</taxon>
        <taxon>Fungi</taxon>
        <taxon>Dikarya</taxon>
        <taxon>Basidiomycota</taxon>
        <taxon>Agaricomycotina</taxon>
        <taxon>Agaricomycetes</taxon>
        <taxon>Agaricomycetidae</taxon>
        <taxon>Agaricales</taxon>
        <taxon>Marasmiineae</taxon>
        <taxon>Omphalotaceae</taxon>
        <taxon>Lentinula</taxon>
    </lineage>
</organism>
<accession>A0A9W8ZUX5</accession>
<feature type="domain" description="Major facilitator superfamily (MFS) profile" evidence="7">
    <location>
        <begin position="57"/>
        <end position="510"/>
    </location>
</feature>
<feature type="transmembrane region" description="Helical" evidence="6">
    <location>
        <begin position="387"/>
        <end position="407"/>
    </location>
</feature>
<feature type="transmembrane region" description="Helical" evidence="6">
    <location>
        <begin position="180"/>
        <end position="198"/>
    </location>
</feature>
<reference evidence="8" key="2">
    <citation type="journal article" date="2023" name="Proc. Natl. Acad. Sci. U.S.A.">
        <title>A global phylogenomic analysis of the shiitake genus Lentinula.</title>
        <authorList>
            <person name="Sierra-Patev S."/>
            <person name="Min B."/>
            <person name="Naranjo-Ortiz M."/>
            <person name="Looney B."/>
            <person name="Konkel Z."/>
            <person name="Slot J.C."/>
            <person name="Sakamoto Y."/>
            <person name="Steenwyk J.L."/>
            <person name="Rokas A."/>
            <person name="Carro J."/>
            <person name="Camarero S."/>
            <person name="Ferreira P."/>
            <person name="Molpeceres G."/>
            <person name="Ruiz-Duenas F.J."/>
            <person name="Serrano A."/>
            <person name="Henrissat B."/>
            <person name="Drula E."/>
            <person name="Hughes K.W."/>
            <person name="Mata J.L."/>
            <person name="Ishikawa N.K."/>
            <person name="Vargas-Isla R."/>
            <person name="Ushijima S."/>
            <person name="Smith C.A."/>
            <person name="Donoghue J."/>
            <person name="Ahrendt S."/>
            <person name="Andreopoulos W."/>
            <person name="He G."/>
            <person name="LaButti K."/>
            <person name="Lipzen A."/>
            <person name="Ng V."/>
            <person name="Riley R."/>
            <person name="Sandor L."/>
            <person name="Barry K."/>
            <person name="Martinez A.T."/>
            <person name="Xiao Y."/>
            <person name="Gibbons J.G."/>
            <person name="Terashima K."/>
            <person name="Grigoriev I.V."/>
            <person name="Hibbett D."/>
        </authorList>
    </citation>
    <scope>NUCLEOTIDE SEQUENCE</scope>
    <source>
        <strain evidence="8">Sp2 HRB7682 ss15</strain>
    </source>
</reference>
<proteinExistence type="predicted"/>
<protein>
    <submittedName>
        <fullName evidence="8">Major facilitator superfamily domain-containing protein</fullName>
    </submittedName>
</protein>
<sequence>MRSRTPNLILTRTAMGDILVAEQPASPDKEIVEVQHNEMQPTFPKFDDMSSLQVGLILLSLGLAMFLFAIEETIVATSVASIGAALNIKSSLTWISTSYFLTTTVVQPIIGRIADVVGSKRLLLIELWIFALGNIIAGTSKTLTQIVVGRLISGIGGAGLMSVVCILVSQLTHERQRATYMNLINAVFIISDAVGPILGGALANSGNWRWIFLINAPFSPVITFLVLRWLRFPSPKVSSTMHIRSLRDVLSKVDLLGMITLVSCLSFLVVALNSGGQTVPWGSSLIVGMLCALGVSGIAFCVVEGRYAKMPIAPGRLFVRWGWRNVPIMMITRTLLFFHNFAMIFYIPIFLQVIGLSTVISSALIIPFLAMAAISSSAVNATASKYGYVRTMCTCGIAIIPIGMGLMSTLNEKSSIGRIVGYSLISGLGFGSATQITMVIAQVGLPADELSTVTALVGAAPTLGGTLGVAVVGTVINNAYQQTVRRSAIASSFIQHGSANLTISLNPSDVISSISSLAPENPVRNVLITAYVSAWKKGCYTLVGVAIMQLVLCAMMRRVDFDSALKKEEGQLDENRQNVVEEDIKIAG</sequence>
<evidence type="ECO:0000256" key="3">
    <source>
        <dbReference type="ARBA" id="ARBA00022692"/>
    </source>
</evidence>
<dbReference type="InterPro" id="IPR036259">
    <property type="entry name" value="MFS_trans_sf"/>
</dbReference>
<feature type="transmembrane region" description="Helical" evidence="6">
    <location>
        <begin position="52"/>
        <end position="70"/>
    </location>
</feature>
<evidence type="ECO:0000313" key="8">
    <source>
        <dbReference type="EMBL" id="KAJ4466859.1"/>
    </source>
</evidence>
<feature type="transmembrane region" description="Helical" evidence="6">
    <location>
        <begin position="326"/>
        <end position="347"/>
    </location>
</feature>
<evidence type="ECO:0000256" key="2">
    <source>
        <dbReference type="ARBA" id="ARBA00022448"/>
    </source>
</evidence>
<dbReference type="SUPFAM" id="SSF103473">
    <property type="entry name" value="MFS general substrate transporter"/>
    <property type="match status" value="1"/>
</dbReference>
<evidence type="ECO:0000313" key="9">
    <source>
        <dbReference type="Proteomes" id="UP001150238"/>
    </source>
</evidence>
<feature type="transmembrane region" description="Helical" evidence="6">
    <location>
        <begin position="453"/>
        <end position="476"/>
    </location>
</feature>